<dbReference type="Proteomes" id="UP000754644">
    <property type="component" value="Unassembled WGS sequence"/>
</dbReference>
<gene>
    <name evidence="1" type="ORF">HQ497_00685</name>
</gene>
<dbReference type="Pfam" id="PF07793">
    <property type="entry name" value="DUF1631"/>
    <property type="match status" value="2"/>
</dbReference>
<evidence type="ECO:0000313" key="1">
    <source>
        <dbReference type="EMBL" id="NQV63853.1"/>
    </source>
</evidence>
<reference evidence="1" key="1">
    <citation type="submission" date="2020-05" db="EMBL/GenBank/DDBJ databases">
        <title>Sulfur intermediates as new biogeochemical hubs in an aquatic model microbial ecosystem.</title>
        <authorList>
            <person name="Vigneron A."/>
        </authorList>
    </citation>
    <scope>NUCLEOTIDE SEQUENCE</scope>
    <source>
        <strain evidence="1">Bin.250</strain>
    </source>
</reference>
<name>A0A973A7N0_9GAMM</name>
<accession>A0A973A7N0</accession>
<evidence type="ECO:0000313" key="2">
    <source>
        <dbReference type="Proteomes" id="UP000754644"/>
    </source>
</evidence>
<proteinExistence type="predicted"/>
<dbReference type="AlphaFoldDB" id="A0A973A7N0"/>
<dbReference type="InterPro" id="IPR012434">
    <property type="entry name" value="DUF1631"/>
</dbReference>
<sequence>MHDLVQRLTPEKIASALLGFYAPHKPTSATLPRPELIELLENLPALSAAEHVDPVLVQIGKYHSHVILSQQDRATLAYIDDCVTQILRQTDLDFKIEAFIRNLTPYIAVMALRQGVKSIFEPQPILNLMNTLINEGLGWSEDLGILGEQFMDKIELMVRAMVTSRMSLADCQSELDLMFSKDKPIFKKMEARLLDVEMKVLSRQKAKYYAAELLNQQMAGKKLPLFMIFVLQGSWYEFLQQVLSTCGETSSAWRQASKLTEALIWSIQVQPDTARQATLMDSLAGHIQAFCQQMNFDTSAVEACLEDLALEHEAIREGTPSSACDFDLIKVEQSPLLSQHQLDGSVLADIREIQPGQWYLHDDKRDPDEKVARIKLILNWQDTMRLLFTNHNRRKVLHMSYPEFAQYIAEGTLKPLSPKSSTWEVIKQHLLTVVQGVQVQKQKESKVETPQDKKLVTREYLERRKTEIMTAMEQHKRTAELKQKRALILREKAQQKMLAATNAIESLRVDAWLKLPVMEGTLTPCRLVAVIAATDKYIFANRHGLKVGEFSKGQLIQMLITENSEILDTGAEFETVLSSVVSALRDNKNKSYDELTGASV</sequence>
<comment type="caution">
    <text evidence="1">The sequence shown here is derived from an EMBL/GenBank/DDBJ whole genome shotgun (WGS) entry which is preliminary data.</text>
</comment>
<protein>
    <submittedName>
        <fullName evidence="1">DUF1631 family protein</fullName>
    </submittedName>
</protein>
<dbReference type="EMBL" id="JABMOJ010000028">
    <property type="protein sequence ID" value="NQV63853.1"/>
    <property type="molecule type" value="Genomic_DNA"/>
</dbReference>
<organism evidence="1 2">
    <name type="scientific">SAR86 cluster bacterium</name>
    <dbReference type="NCBI Taxonomy" id="2030880"/>
    <lineage>
        <taxon>Bacteria</taxon>
        <taxon>Pseudomonadati</taxon>
        <taxon>Pseudomonadota</taxon>
        <taxon>Gammaproteobacteria</taxon>
        <taxon>SAR86 cluster</taxon>
    </lineage>
</organism>